<dbReference type="Gene3D" id="3.30.40.10">
    <property type="entry name" value="Zinc/RING finger domain, C3HC4 (zinc finger)"/>
    <property type="match status" value="1"/>
</dbReference>
<dbReference type="AlphaFoldDB" id="A0A0B6Y092"/>
<dbReference type="SUPFAM" id="SSF57903">
    <property type="entry name" value="FYVE/PHD zinc finger"/>
    <property type="match status" value="1"/>
</dbReference>
<reference evidence="2" key="1">
    <citation type="submission" date="2014-12" db="EMBL/GenBank/DDBJ databases">
        <title>Insight into the proteome of Arion vulgaris.</title>
        <authorList>
            <person name="Aradska J."/>
            <person name="Bulat T."/>
            <person name="Smidak R."/>
            <person name="Sarate P."/>
            <person name="Gangsoo J."/>
            <person name="Sialana F."/>
            <person name="Bilban M."/>
            <person name="Lubec G."/>
        </authorList>
    </citation>
    <scope>NUCLEOTIDE SEQUENCE</scope>
    <source>
        <tissue evidence="2">Skin</tissue>
    </source>
</reference>
<accession>A0A0B6Y092</accession>
<feature type="compositionally biased region" description="Polar residues" evidence="1">
    <location>
        <begin position="91"/>
        <end position="102"/>
    </location>
</feature>
<evidence type="ECO:0000256" key="1">
    <source>
        <dbReference type="SAM" id="MobiDB-lite"/>
    </source>
</evidence>
<dbReference type="InterPro" id="IPR013083">
    <property type="entry name" value="Znf_RING/FYVE/PHD"/>
</dbReference>
<protein>
    <recommendedName>
        <fullName evidence="3">FYVE-type domain-containing protein</fullName>
    </recommendedName>
</protein>
<evidence type="ECO:0000313" key="2">
    <source>
        <dbReference type="EMBL" id="CEK49216.1"/>
    </source>
</evidence>
<dbReference type="InterPro" id="IPR011011">
    <property type="entry name" value="Znf_FYVE_PHD"/>
</dbReference>
<dbReference type="CDD" id="cd00065">
    <property type="entry name" value="FYVE_like_SF"/>
    <property type="match status" value="1"/>
</dbReference>
<sequence>TLYPKSLEVDVQSERDIFPSLKNENSSTTTINAMEESNFISRLAGAASGASRDVSVVSCSCEWLDSHTLRHLSGSEARRLLRATVATSTTDISDSHIDQPSSFRPAISPTDQQTSIRQHIDVDGLTMFSDNRQDLLAELFAEKDRKIQDLQDDLTQALKFIKALRSCSCKKQLKTGIIFGDLQADCCPDGGELPSVGGLGTTTSNISCETDRESDDNMMLLDDPHSILSDARFYIEKRLNHCCHCGRVFCSVCSSCLSLYPNHRLNKQERVCRLCHCNFLQLSPGASSDGRIPTLEADG</sequence>
<organism evidence="2">
    <name type="scientific">Arion vulgaris</name>
    <dbReference type="NCBI Taxonomy" id="1028688"/>
    <lineage>
        <taxon>Eukaryota</taxon>
        <taxon>Metazoa</taxon>
        <taxon>Spiralia</taxon>
        <taxon>Lophotrochozoa</taxon>
        <taxon>Mollusca</taxon>
        <taxon>Gastropoda</taxon>
        <taxon>Heterobranchia</taxon>
        <taxon>Euthyneura</taxon>
        <taxon>Panpulmonata</taxon>
        <taxon>Eupulmonata</taxon>
        <taxon>Stylommatophora</taxon>
        <taxon>Helicina</taxon>
        <taxon>Arionoidea</taxon>
        <taxon>Arionidae</taxon>
        <taxon>Arion</taxon>
    </lineage>
</organism>
<feature type="non-terminal residue" evidence="2">
    <location>
        <position position="1"/>
    </location>
</feature>
<name>A0A0B6Y092_9EUPU</name>
<proteinExistence type="predicted"/>
<gene>
    <name evidence="2" type="primary">ORF6878</name>
</gene>
<dbReference type="EMBL" id="HACG01002351">
    <property type="protein sequence ID" value="CEK49216.1"/>
    <property type="molecule type" value="Transcribed_RNA"/>
</dbReference>
<feature type="region of interest" description="Disordered" evidence="1">
    <location>
        <begin position="91"/>
        <end position="113"/>
    </location>
</feature>
<evidence type="ECO:0008006" key="3">
    <source>
        <dbReference type="Google" id="ProtNLM"/>
    </source>
</evidence>